<proteinExistence type="predicted"/>
<evidence type="ECO:0000313" key="1">
    <source>
        <dbReference type="EMBL" id="OAJ40704.1"/>
    </source>
</evidence>
<dbReference type="EMBL" id="DS022304">
    <property type="protein sequence ID" value="OAJ40704.1"/>
    <property type="molecule type" value="Genomic_DNA"/>
</dbReference>
<dbReference type="Proteomes" id="UP000077115">
    <property type="component" value="Unassembled WGS sequence"/>
</dbReference>
<gene>
    <name evidence="1" type="ORF">BDEG_24409</name>
</gene>
<name>A0A177WM12_BATDL</name>
<reference evidence="1 2" key="2">
    <citation type="submission" date="2016-05" db="EMBL/GenBank/DDBJ databases">
        <title>Lineage-specific infection strategies underlie the spectrum of fungal disease in amphibians.</title>
        <authorList>
            <person name="Cuomo C.A."/>
            <person name="Farrer R.A."/>
            <person name="James T."/>
            <person name="Longcore J."/>
            <person name="Birren B."/>
        </authorList>
    </citation>
    <scope>NUCLEOTIDE SEQUENCE [LARGE SCALE GENOMIC DNA]</scope>
    <source>
        <strain evidence="1 2">JEL423</strain>
    </source>
</reference>
<evidence type="ECO:0000313" key="2">
    <source>
        <dbReference type="Proteomes" id="UP000077115"/>
    </source>
</evidence>
<dbReference type="STRING" id="403673.A0A177WM12"/>
<organism evidence="1 2">
    <name type="scientific">Batrachochytrium dendrobatidis (strain JEL423)</name>
    <dbReference type="NCBI Taxonomy" id="403673"/>
    <lineage>
        <taxon>Eukaryota</taxon>
        <taxon>Fungi</taxon>
        <taxon>Fungi incertae sedis</taxon>
        <taxon>Chytridiomycota</taxon>
        <taxon>Chytridiomycota incertae sedis</taxon>
        <taxon>Chytridiomycetes</taxon>
        <taxon>Rhizophydiales</taxon>
        <taxon>Rhizophydiales incertae sedis</taxon>
        <taxon>Batrachochytrium</taxon>
    </lineage>
</organism>
<accession>A0A177WM12</accession>
<reference evidence="1 2" key="1">
    <citation type="submission" date="2006-10" db="EMBL/GenBank/DDBJ databases">
        <title>The Genome Sequence of Batrachochytrium dendrobatidis JEL423.</title>
        <authorList>
            <consortium name="The Broad Institute Genome Sequencing Platform"/>
            <person name="Birren B."/>
            <person name="Lander E."/>
            <person name="Galagan J."/>
            <person name="Cuomo C."/>
            <person name="Devon K."/>
            <person name="Jaffe D."/>
            <person name="Butler J."/>
            <person name="Alvarez P."/>
            <person name="Gnerre S."/>
            <person name="Grabherr M."/>
            <person name="Kleber M."/>
            <person name="Mauceli E."/>
            <person name="Brockman W."/>
            <person name="Young S."/>
            <person name="LaButti K."/>
            <person name="Sykes S."/>
            <person name="DeCaprio D."/>
            <person name="Crawford M."/>
            <person name="Koehrsen M."/>
            <person name="Engels R."/>
            <person name="Montgomery P."/>
            <person name="Pearson M."/>
            <person name="Howarth C."/>
            <person name="Larson L."/>
            <person name="White J."/>
            <person name="O'Leary S."/>
            <person name="Kodira C."/>
            <person name="Zeng Q."/>
            <person name="Yandava C."/>
            <person name="Alvarado L."/>
            <person name="Longcore J."/>
            <person name="James T."/>
        </authorList>
    </citation>
    <scope>NUCLEOTIDE SEQUENCE [LARGE SCALE GENOMIC DNA]</scope>
    <source>
        <strain evidence="1 2">JEL423</strain>
    </source>
</reference>
<dbReference type="AlphaFoldDB" id="A0A177WM12"/>
<protein>
    <submittedName>
        <fullName evidence="1">Uncharacterized protein</fullName>
    </submittedName>
</protein>
<sequence length="419" mass="45745">MQPCTTSPTFQQYILSPTTHSVSAAEPAIASSMPIVSFISEASPGIPLSDTNAAQPSTSLTQTEVVEHVTHPPQASIAARLTLQTTKPNTKNSVRPLSSLAQSLAHLPPALRPRFATIQIQKQQEEQRLLELQEQSQQPAVLAPSAQGKATFYISNSSESSPLTPPDISAAGLRSTELTQTDHNTTSFTTLAHALPNIQANSRLVQPPIAPPMLSAYLGTNGHRDYDAGIPLAHENMGLETAPPFLSTEDASHNYFSDDYDIETDSNYSDYDENAPTPSSFFEKVMIPPPGFSTLMHGKPRQSQLSVALCGPDFYGSGRSQRRGLAAILPEHQQATSEALETNSIHRIPHSNAKGRHDVPHIVYQRHLSPLSSFVQSELTNSLRQMLAWDHAMPFNTRLTRMPLPHASLHPSDFGQECW</sequence>
<dbReference type="VEuPathDB" id="FungiDB:BDEG_24409"/>